<dbReference type="GO" id="GO:0016747">
    <property type="term" value="F:acyltransferase activity, transferring groups other than amino-acyl groups"/>
    <property type="evidence" value="ECO:0007669"/>
    <property type="project" value="InterPro"/>
</dbReference>
<dbReference type="Gene3D" id="3.40.630.30">
    <property type="match status" value="1"/>
</dbReference>
<dbReference type="InterPro" id="IPR016181">
    <property type="entry name" value="Acyl_CoA_acyltransferase"/>
</dbReference>
<dbReference type="SUPFAM" id="SSF55729">
    <property type="entry name" value="Acyl-CoA N-acyltransferases (Nat)"/>
    <property type="match status" value="1"/>
</dbReference>
<keyword evidence="3" id="KW-1185">Reference proteome</keyword>
<organism evidence="2 3">
    <name type="scientific">Amycolatopsis umgeniensis</name>
    <dbReference type="NCBI Taxonomy" id="336628"/>
    <lineage>
        <taxon>Bacteria</taxon>
        <taxon>Bacillati</taxon>
        <taxon>Actinomycetota</taxon>
        <taxon>Actinomycetes</taxon>
        <taxon>Pseudonocardiales</taxon>
        <taxon>Pseudonocardiaceae</taxon>
        <taxon>Amycolatopsis</taxon>
    </lineage>
</organism>
<evidence type="ECO:0000313" key="3">
    <source>
        <dbReference type="Proteomes" id="UP000580861"/>
    </source>
</evidence>
<keyword evidence="2" id="KW-0808">Transferase</keyword>
<dbReference type="AlphaFoldDB" id="A0A841B2U1"/>
<protein>
    <submittedName>
        <fullName evidence="2">GNAT superfamily N-acetyltransferase</fullName>
    </submittedName>
</protein>
<dbReference type="Proteomes" id="UP000580861">
    <property type="component" value="Unassembled WGS sequence"/>
</dbReference>
<comment type="caution">
    <text evidence="2">The sequence shown here is derived from an EMBL/GenBank/DDBJ whole genome shotgun (WGS) entry which is preliminary data.</text>
</comment>
<dbReference type="Pfam" id="PF00583">
    <property type="entry name" value="Acetyltransf_1"/>
    <property type="match status" value="1"/>
</dbReference>
<dbReference type="InterPro" id="IPR000182">
    <property type="entry name" value="GNAT_dom"/>
</dbReference>
<dbReference type="PROSITE" id="PS51186">
    <property type="entry name" value="GNAT"/>
    <property type="match status" value="1"/>
</dbReference>
<accession>A0A841B2U1</accession>
<evidence type="ECO:0000313" key="2">
    <source>
        <dbReference type="EMBL" id="MBB5854416.1"/>
    </source>
</evidence>
<feature type="domain" description="N-acetyltransferase" evidence="1">
    <location>
        <begin position="77"/>
        <end position="214"/>
    </location>
</feature>
<sequence>MTGVAGLIKAWVHGWALSRGVGVPVAEPDGYRLDVGRPGHRVRYVLADTGSVARRARALTEPGTWLKVSGSREEVAETVPPNWEVGPPEYLMSTPLAVRPVMAAPEPYRAELVGDGVVTDVVVRAPDGSRAATGRVAIAGGTAVVDQVVTEPEHQRRGLGRFVMRRLDEVAVAAGADRAVLVATEEGRALYLTLGWTVDAEITAAHLPEPKNGITGS</sequence>
<proteinExistence type="predicted"/>
<name>A0A841B2U1_9PSEU</name>
<evidence type="ECO:0000259" key="1">
    <source>
        <dbReference type="PROSITE" id="PS51186"/>
    </source>
</evidence>
<dbReference type="CDD" id="cd04301">
    <property type="entry name" value="NAT_SF"/>
    <property type="match status" value="1"/>
</dbReference>
<gene>
    <name evidence="2" type="ORF">HDA45_004503</name>
</gene>
<dbReference type="EMBL" id="JACHMX010000001">
    <property type="protein sequence ID" value="MBB5854416.1"/>
    <property type="molecule type" value="Genomic_DNA"/>
</dbReference>
<reference evidence="2 3" key="1">
    <citation type="submission" date="2020-08" db="EMBL/GenBank/DDBJ databases">
        <title>Sequencing the genomes of 1000 actinobacteria strains.</title>
        <authorList>
            <person name="Klenk H.-P."/>
        </authorList>
    </citation>
    <scope>NUCLEOTIDE SEQUENCE [LARGE SCALE GENOMIC DNA]</scope>
    <source>
        <strain evidence="2 3">DSM 45272</strain>
    </source>
</reference>